<reference evidence="3 4" key="1">
    <citation type="submission" date="2023-08" db="EMBL/GenBank/DDBJ databases">
        <title>Black Yeasts Isolated from many extreme environments.</title>
        <authorList>
            <person name="Coleine C."/>
            <person name="Stajich J.E."/>
            <person name="Selbmann L."/>
        </authorList>
    </citation>
    <scope>NUCLEOTIDE SEQUENCE [LARGE SCALE GENOMIC DNA]</scope>
    <source>
        <strain evidence="3 4">CCFEE 5910</strain>
    </source>
</reference>
<protein>
    <recommendedName>
        <fullName evidence="2">SCP domain-containing protein</fullName>
    </recommendedName>
</protein>
<evidence type="ECO:0000313" key="4">
    <source>
        <dbReference type="Proteomes" id="UP001309876"/>
    </source>
</evidence>
<dbReference type="AlphaFoldDB" id="A0AAN7T7D7"/>
<dbReference type="Proteomes" id="UP001309876">
    <property type="component" value="Unassembled WGS sequence"/>
</dbReference>
<name>A0AAN7T7D7_9EURO</name>
<dbReference type="InterPro" id="IPR014044">
    <property type="entry name" value="CAP_dom"/>
</dbReference>
<dbReference type="Pfam" id="PF00188">
    <property type="entry name" value="CAP"/>
    <property type="match status" value="1"/>
</dbReference>
<proteinExistence type="predicted"/>
<sequence length="344" mass="35526">MAPKAAETAIKPVTAMLAGSTTVTVSNTRKLAATTLTSSTESIAKPPSQSHEYEPSMLSSAKIDIMDMTIVKIQRRWQVVVLITVSHFFKETQNPYKVEMHIAQALSVLALAGSTLAVPFGPGMGGGDNNRGGDKNRGSGVSTEWVIATATTYVFANGGSPTQIPALSSAPAVTVTSTQPAVTYPPFSKSQAPSAAPSSKSQAPAAPSAAPSTPSTGSSDGTYMGVISKWRSQMGLSALSHDSKLEGNALKTAQDGNGNMVHELNPGTMGQVLAPGDAGDFEKVFVGGWLCERPELSGLNGICTTMSQGWAYNGQTGHADILVDSKYSKIGCGVAGGIWACDVA</sequence>
<gene>
    <name evidence="3" type="ORF">LTR05_001327</name>
</gene>
<feature type="compositionally biased region" description="Low complexity" evidence="1">
    <location>
        <begin position="185"/>
        <end position="219"/>
    </location>
</feature>
<keyword evidence="4" id="KW-1185">Reference proteome</keyword>
<dbReference type="InterPro" id="IPR035940">
    <property type="entry name" value="CAP_sf"/>
</dbReference>
<evidence type="ECO:0000259" key="2">
    <source>
        <dbReference type="Pfam" id="PF00188"/>
    </source>
</evidence>
<feature type="region of interest" description="Disordered" evidence="1">
    <location>
        <begin position="184"/>
        <end position="220"/>
    </location>
</feature>
<evidence type="ECO:0000256" key="1">
    <source>
        <dbReference type="SAM" id="MobiDB-lite"/>
    </source>
</evidence>
<comment type="caution">
    <text evidence="3">The sequence shown here is derived from an EMBL/GenBank/DDBJ whole genome shotgun (WGS) entry which is preliminary data.</text>
</comment>
<accession>A0AAN7T7D7</accession>
<dbReference type="SUPFAM" id="SSF55797">
    <property type="entry name" value="PR-1-like"/>
    <property type="match status" value="1"/>
</dbReference>
<dbReference type="EMBL" id="JAVRRJ010000001">
    <property type="protein sequence ID" value="KAK5091147.1"/>
    <property type="molecule type" value="Genomic_DNA"/>
</dbReference>
<organism evidence="3 4">
    <name type="scientific">Lithohypha guttulata</name>
    <dbReference type="NCBI Taxonomy" id="1690604"/>
    <lineage>
        <taxon>Eukaryota</taxon>
        <taxon>Fungi</taxon>
        <taxon>Dikarya</taxon>
        <taxon>Ascomycota</taxon>
        <taxon>Pezizomycotina</taxon>
        <taxon>Eurotiomycetes</taxon>
        <taxon>Chaetothyriomycetidae</taxon>
        <taxon>Chaetothyriales</taxon>
        <taxon>Trichomeriaceae</taxon>
        <taxon>Lithohypha</taxon>
    </lineage>
</organism>
<feature type="domain" description="SCP" evidence="2">
    <location>
        <begin position="226"/>
        <end position="336"/>
    </location>
</feature>
<evidence type="ECO:0000313" key="3">
    <source>
        <dbReference type="EMBL" id="KAK5091147.1"/>
    </source>
</evidence>